<evidence type="ECO:0000313" key="4">
    <source>
        <dbReference type="Proteomes" id="UP000005737"/>
    </source>
</evidence>
<organism evidence="3 4">
    <name type="scientific">Leptonema illini DSM 21528</name>
    <dbReference type="NCBI Taxonomy" id="929563"/>
    <lineage>
        <taxon>Bacteria</taxon>
        <taxon>Pseudomonadati</taxon>
        <taxon>Spirochaetota</taxon>
        <taxon>Spirochaetia</taxon>
        <taxon>Leptospirales</taxon>
        <taxon>Leptospiraceae</taxon>
        <taxon>Leptonema</taxon>
    </lineage>
</organism>
<gene>
    <name evidence="3" type="ORF">Lepil_3819</name>
</gene>
<comment type="function">
    <text evidence="2">Antitoxin component of a type II toxin-antitoxin (TA) system.</text>
</comment>
<dbReference type="NCBIfam" id="TIGR01552">
    <property type="entry name" value="phd_fam"/>
    <property type="match status" value="1"/>
</dbReference>
<dbReference type="InterPro" id="IPR036165">
    <property type="entry name" value="YefM-like_sf"/>
</dbReference>
<sequence length="84" mass="9580">MAGRTEYSSLEARVHLSEILRQVEEGEEITITRRGKPVAIIVSFPEAKPGGYHRILDRFRAIRKEIEKDGPVHVKDLINEGRDV</sequence>
<proteinExistence type="inferred from homology"/>
<dbReference type="AlphaFoldDB" id="H2CAU4"/>
<keyword evidence="4" id="KW-1185">Reference proteome</keyword>
<protein>
    <recommendedName>
        <fullName evidence="2">Antitoxin</fullName>
    </recommendedName>
</protein>
<evidence type="ECO:0000256" key="2">
    <source>
        <dbReference type="RuleBase" id="RU362080"/>
    </source>
</evidence>
<comment type="similarity">
    <text evidence="1 2">Belongs to the phD/YefM antitoxin family.</text>
</comment>
<dbReference type="STRING" id="183.GCA_002009735_02191"/>
<dbReference type="InterPro" id="IPR006442">
    <property type="entry name" value="Antitoxin_Phd/YefM"/>
</dbReference>
<reference evidence="3 4" key="1">
    <citation type="submission" date="2011-10" db="EMBL/GenBank/DDBJ databases">
        <title>The Improved High-Quality Draft genome of Leptonema illini DSM 21528.</title>
        <authorList>
            <consortium name="US DOE Joint Genome Institute (JGI-PGF)"/>
            <person name="Lucas S."/>
            <person name="Copeland A."/>
            <person name="Lapidus A."/>
            <person name="Glavina del Rio T."/>
            <person name="Dalin E."/>
            <person name="Tice H."/>
            <person name="Bruce D."/>
            <person name="Goodwin L."/>
            <person name="Pitluck S."/>
            <person name="Peters L."/>
            <person name="Mikhailova N."/>
            <person name="Held B."/>
            <person name="Kyrpides N."/>
            <person name="Mavromatis K."/>
            <person name="Ivanova N."/>
            <person name="Markowitz V."/>
            <person name="Cheng J.-F."/>
            <person name="Hugenholtz P."/>
            <person name="Woyke T."/>
            <person name="Wu D."/>
            <person name="Gronow S."/>
            <person name="Wellnitz S."/>
            <person name="Brambilla E.-M."/>
            <person name="Klenk H.-P."/>
            <person name="Eisen J.A."/>
        </authorList>
    </citation>
    <scope>NUCLEOTIDE SEQUENCE [LARGE SCALE GENOMIC DNA]</scope>
    <source>
        <strain evidence="3 4">DSM 21528</strain>
    </source>
</reference>
<dbReference type="Pfam" id="PF02604">
    <property type="entry name" value="PhdYeFM_antitox"/>
    <property type="match status" value="1"/>
</dbReference>
<accession>H2CAU4</accession>
<dbReference type="SUPFAM" id="SSF143120">
    <property type="entry name" value="YefM-like"/>
    <property type="match status" value="1"/>
</dbReference>
<dbReference type="RefSeq" id="WP_002775174.1">
    <property type="nucleotide sequence ID" value="NZ_JH597773.1"/>
</dbReference>
<dbReference type="Proteomes" id="UP000005737">
    <property type="component" value="Unassembled WGS sequence"/>
</dbReference>
<dbReference type="HOGENOM" id="CLU_163140_7_0_12"/>
<evidence type="ECO:0000256" key="1">
    <source>
        <dbReference type="ARBA" id="ARBA00009981"/>
    </source>
</evidence>
<dbReference type="EMBL" id="JH597773">
    <property type="protein sequence ID" value="EHQ08472.1"/>
    <property type="molecule type" value="Genomic_DNA"/>
</dbReference>
<name>H2CAU4_9LEPT</name>
<evidence type="ECO:0000313" key="3">
    <source>
        <dbReference type="EMBL" id="EHQ08472.1"/>
    </source>
</evidence>
<dbReference type="Gene3D" id="3.40.1620.10">
    <property type="entry name" value="YefM-like domain"/>
    <property type="match status" value="1"/>
</dbReference>